<evidence type="ECO:0000259" key="7">
    <source>
        <dbReference type="Pfam" id="PF02668"/>
    </source>
</evidence>
<organism evidence="8 9">
    <name type="scientific">Ascosphaera apis ARSEF 7405</name>
    <dbReference type="NCBI Taxonomy" id="392613"/>
    <lineage>
        <taxon>Eukaryota</taxon>
        <taxon>Fungi</taxon>
        <taxon>Dikarya</taxon>
        <taxon>Ascomycota</taxon>
        <taxon>Pezizomycotina</taxon>
        <taxon>Eurotiomycetes</taxon>
        <taxon>Eurotiomycetidae</taxon>
        <taxon>Onygenales</taxon>
        <taxon>Ascosphaeraceae</taxon>
        <taxon>Ascosphaera</taxon>
    </lineage>
</organism>
<evidence type="ECO:0000256" key="1">
    <source>
        <dbReference type="ARBA" id="ARBA00001954"/>
    </source>
</evidence>
<dbReference type="Proteomes" id="UP000242877">
    <property type="component" value="Unassembled WGS sequence"/>
</dbReference>
<dbReference type="SUPFAM" id="SSF51197">
    <property type="entry name" value="Clavaminate synthase-like"/>
    <property type="match status" value="1"/>
</dbReference>
<dbReference type="GO" id="GO:0046872">
    <property type="term" value="F:metal ion binding"/>
    <property type="evidence" value="ECO:0007669"/>
    <property type="project" value="UniProtKB-KW"/>
</dbReference>
<reference evidence="8 9" key="1">
    <citation type="journal article" date="2016" name="Genome Biol. Evol.">
        <title>Divergent and convergent evolution of fungal pathogenicity.</title>
        <authorList>
            <person name="Shang Y."/>
            <person name="Xiao G."/>
            <person name="Zheng P."/>
            <person name="Cen K."/>
            <person name="Zhan S."/>
            <person name="Wang C."/>
        </authorList>
    </citation>
    <scope>NUCLEOTIDE SEQUENCE [LARGE SCALE GENOMIC DNA]</scope>
    <source>
        <strain evidence="8 9">ARSEF 7405</strain>
    </source>
</reference>
<dbReference type="InterPro" id="IPR003819">
    <property type="entry name" value="TauD/TfdA-like"/>
</dbReference>
<dbReference type="Gene3D" id="3.60.130.10">
    <property type="entry name" value="Clavaminate synthase-like"/>
    <property type="match status" value="1"/>
</dbReference>
<keyword evidence="3" id="KW-0479">Metal-binding</keyword>
<keyword evidence="5" id="KW-0560">Oxidoreductase</keyword>
<evidence type="ECO:0000256" key="3">
    <source>
        <dbReference type="ARBA" id="ARBA00022723"/>
    </source>
</evidence>
<evidence type="ECO:0000256" key="2">
    <source>
        <dbReference type="ARBA" id="ARBA00008654"/>
    </source>
</evidence>
<dbReference type="GO" id="GO:0051213">
    <property type="term" value="F:dioxygenase activity"/>
    <property type="evidence" value="ECO:0007669"/>
    <property type="project" value="UniProtKB-KW"/>
</dbReference>
<name>A0A167XNQ2_9EURO</name>
<keyword evidence="6" id="KW-0408">Iron</keyword>
<protein>
    <submittedName>
        <fullName evidence="8">Gamma-butyrobetaine dioxygenase</fullName>
    </submittedName>
</protein>
<dbReference type="Gene3D" id="3.30.2020.30">
    <property type="match status" value="1"/>
</dbReference>
<evidence type="ECO:0000256" key="4">
    <source>
        <dbReference type="ARBA" id="ARBA00022964"/>
    </source>
</evidence>
<dbReference type="GO" id="GO:0005739">
    <property type="term" value="C:mitochondrion"/>
    <property type="evidence" value="ECO:0007669"/>
    <property type="project" value="TreeGrafter"/>
</dbReference>
<keyword evidence="9" id="KW-1185">Reference proteome</keyword>
<evidence type="ECO:0000313" key="9">
    <source>
        <dbReference type="Proteomes" id="UP000242877"/>
    </source>
</evidence>
<feature type="domain" description="TauD/TfdA-like" evidence="7">
    <location>
        <begin position="186"/>
        <end position="456"/>
    </location>
</feature>
<accession>A0A167XNQ2</accession>
<comment type="cofactor">
    <cofactor evidence="1">
        <name>Fe(2+)</name>
        <dbReference type="ChEBI" id="CHEBI:29033"/>
    </cofactor>
</comment>
<gene>
    <name evidence="8" type="ORF">AAP_03824</name>
</gene>
<dbReference type="OrthoDB" id="406634at2759"/>
<dbReference type="CDD" id="cd00250">
    <property type="entry name" value="CAS_like"/>
    <property type="match status" value="1"/>
</dbReference>
<dbReference type="InterPro" id="IPR050411">
    <property type="entry name" value="AlphaKG_dependent_hydroxylases"/>
</dbReference>
<evidence type="ECO:0000256" key="6">
    <source>
        <dbReference type="ARBA" id="ARBA00023004"/>
    </source>
</evidence>
<proteinExistence type="inferred from homology"/>
<evidence type="ECO:0000313" key="8">
    <source>
        <dbReference type="EMBL" id="KZZ90294.1"/>
    </source>
</evidence>
<comment type="similarity">
    <text evidence="2">Belongs to the gamma-BBH/TMLD family.</text>
</comment>
<comment type="caution">
    <text evidence="8">The sequence shown here is derived from an EMBL/GenBank/DDBJ whole genome shotgun (WGS) entry which is preliminary data.</text>
</comment>
<sequence length="505" mass="57626">MSRAITRLPWRSLGPRASSRALLTSARVQFCPAVRTSYQARYQSAQAQAAAPNAPVQSTPSVPELINVKVNGREETFSPLHLRDACTCEWCVDQNTRQKEFDTAEIPPTLRATSVAVEKDGTVEVAWANDIDRPHGYGNGGKHVSRYTQEQLTKLTVPYKPKGDANVDFRYYWNSAIMEKKQAWYDYNEYINSKSTLYDFVRSLHRYGVAFITNIPEDPESIRRLANRLGPLRNTFYGETWDVRSVPKAVNVAYTNKFLGFHMDLMYMREAPEYQLLHCMKNSFKGGESLFADTFAAAWKLYLTQPDLFWTLVDFPVHFGYDNHGHIYDYVRTTIELVPGAEKKRGTEDGLKIGDIRYVNYSPPFQQPFYRYAADDSQATNFHADLGAYNVAVHEFATILNDPSMIFQLKLRPGDCVVFHNRRAVHARNAFDLTAPEGEAQQKSATPAERWLRGTYVDGDPVASIMRVSQREEIDKWKADGDLPVAETWTREKGDPVEEGLRRLK</sequence>
<dbReference type="InterPro" id="IPR038492">
    <property type="entry name" value="GBBH-like_N_sf"/>
</dbReference>
<keyword evidence="4 8" id="KW-0223">Dioxygenase</keyword>
<dbReference type="PANTHER" id="PTHR10696">
    <property type="entry name" value="GAMMA-BUTYROBETAINE HYDROXYLASE-RELATED"/>
    <property type="match status" value="1"/>
</dbReference>
<dbReference type="Pfam" id="PF02668">
    <property type="entry name" value="TauD"/>
    <property type="match status" value="1"/>
</dbReference>
<dbReference type="AlphaFoldDB" id="A0A167XNQ2"/>
<dbReference type="GO" id="GO:0045329">
    <property type="term" value="P:carnitine biosynthetic process"/>
    <property type="evidence" value="ECO:0007669"/>
    <property type="project" value="TreeGrafter"/>
</dbReference>
<dbReference type="PANTHER" id="PTHR10696:SF25">
    <property type="entry name" value="OXIDOREDUCTASE AIM17-RELATED"/>
    <property type="match status" value="1"/>
</dbReference>
<dbReference type="VEuPathDB" id="FungiDB:AAP_03824"/>
<evidence type="ECO:0000256" key="5">
    <source>
        <dbReference type="ARBA" id="ARBA00023002"/>
    </source>
</evidence>
<dbReference type="EMBL" id="AZGZ01000017">
    <property type="protein sequence ID" value="KZZ90294.1"/>
    <property type="molecule type" value="Genomic_DNA"/>
</dbReference>
<dbReference type="InterPro" id="IPR042098">
    <property type="entry name" value="TauD-like_sf"/>
</dbReference>